<accession>A0A9D4U9J2</accession>
<comment type="caution">
    <text evidence="2">The sequence shown here is derived from an EMBL/GenBank/DDBJ whole genome shotgun (WGS) entry which is preliminary data.</text>
</comment>
<evidence type="ECO:0000256" key="1">
    <source>
        <dbReference type="SAM" id="SignalP"/>
    </source>
</evidence>
<gene>
    <name evidence="2" type="ORF">GOP47_0022045</name>
</gene>
<sequence>MTRGGGKGPSQHMTLRVGHCLLQLVLAGRQDVACRAYVEEYGHCDHWRSRLEVGVLLPGAQTYSRAMGKIQHCPTWMALMQYTTHQTARPWPPVGP</sequence>
<dbReference type="AlphaFoldDB" id="A0A9D4U9J2"/>
<feature type="signal peptide" evidence="1">
    <location>
        <begin position="1"/>
        <end position="27"/>
    </location>
</feature>
<protein>
    <submittedName>
        <fullName evidence="2">Uncharacterized protein</fullName>
    </submittedName>
</protein>
<organism evidence="2 3">
    <name type="scientific">Adiantum capillus-veneris</name>
    <name type="common">Maidenhair fern</name>
    <dbReference type="NCBI Taxonomy" id="13818"/>
    <lineage>
        <taxon>Eukaryota</taxon>
        <taxon>Viridiplantae</taxon>
        <taxon>Streptophyta</taxon>
        <taxon>Embryophyta</taxon>
        <taxon>Tracheophyta</taxon>
        <taxon>Polypodiopsida</taxon>
        <taxon>Polypodiidae</taxon>
        <taxon>Polypodiales</taxon>
        <taxon>Pteridineae</taxon>
        <taxon>Pteridaceae</taxon>
        <taxon>Vittarioideae</taxon>
        <taxon>Adiantum</taxon>
    </lineage>
</organism>
<feature type="chain" id="PRO_5038431075" evidence="1">
    <location>
        <begin position="28"/>
        <end position="96"/>
    </location>
</feature>
<dbReference type="Proteomes" id="UP000886520">
    <property type="component" value="Chromosome 21"/>
</dbReference>
<evidence type="ECO:0000313" key="3">
    <source>
        <dbReference type="Proteomes" id="UP000886520"/>
    </source>
</evidence>
<evidence type="ECO:0000313" key="2">
    <source>
        <dbReference type="EMBL" id="KAI5063498.1"/>
    </source>
</evidence>
<dbReference type="EMBL" id="JABFUD020000021">
    <property type="protein sequence ID" value="KAI5063498.1"/>
    <property type="molecule type" value="Genomic_DNA"/>
</dbReference>
<proteinExistence type="predicted"/>
<keyword evidence="1" id="KW-0732">Signal</keyword>
<keyword evidence="3" id="KW-1185">Reference proteome</keyword>
<reference evidence="2" key="1">
    <citation type="submission" date="2021-01" db="EMBL/GenBank/DDBJ databases">
        <title>Adiantum capillus-veneris genome.</title>
        <authorList>
            <person name="Fang Y."/>
            <person name="Liao Q."/>
        </authorList>
    </citation>
    <scope>NUCLEOTIDE SEQUENCE</scope>
    <source>
        <strain evidence="2">H3</strain>
        <tissue evidence="2">Leaf</tissue>
    </source>
</reference>
<name>A0A9D4U9J2_ADICA</name>